<feature type="compositionally biased region" description="Gly residues" evidence="1">
    <location>
        <begin position="1"/>
        <end position="17"/>
    </location>
</feature>
<feature type="region of interest" description="Disordered" evidence="1">
    <location>
        <begin position="151"/>
        <end position="172"/>
    </location>
</feature>
<feature type="region of interest" description="Disordered" evidence="1">
    <location>
        <begin position="115"/>
        <end position="137"/>
    </location>
</feature>
<feature type="region of interest" description="Disordered" evidence="1">
    <location>
        <begin position="1537"/>
        <end position="1572"/>
    </location>
</feature>
<feature type="compositionally biased region" description="Basic and acidic residues" evidence="1">
    <location>
        <begin position="1010"/>
        <end position="1067"/>
    </location>
</feature>
<feature type="compositionally biased region" description="Low complexity" evidence="1">
    <location>
        <begin position="461"/>
        <end position="471"/>
    </location>
</feature>
<dbReference type="PANTHER" id="PTHR12436">
    <property type="entry name" value="80 KDA MCM3-ASSOCIATED PROTEIN"/>
    <property type="match status" value="1"/>
</dbReference>
<feature type="region of interest" description="Disordered" evidence="1">
    <location>
        <begin position="347"/>
        <end position="484"/>
    </location>
</feature>
<evidence type="ECO:0000313" key="4">
    <source>
        <dbReference type="Proteomes" id="UP000481153"/>
    </source>
</evidence>
<feature type="region of interest" description="Disordered" evidence="1">
    <location>
        <begin position="1"/>
        <end position="20"/>
    </location>
</feature>
<evidence type="ECO:0000259" key="2">
    <source>
        <dbReference type="Pfam" id="PF03399"/>
    </source>
</evidence>
<proteinExistence type="predicted"/>
<reference evidence="3 4" key="1">
    <citation type="submission" date="2019-07" db="EMBL/GenBank/DDBJ databases">
        <title>Genomics analysis of Aphanomyces spp. identifies a new class of oomycete effector associated with host adaptation.</title>
        <authorList>
            <person name="Gaulin E."/>
        </authorList>
    </citation>
    <scope>NUCLEOTIDE SEQUENCE [LARGE SCALE GENOMIC DNA]</scope>
    <source>
        <strain evidence="3 4">ATCC 201684</strain>
    </source>
</reference>
<feature type="region of interest" description="Disordered" evidence="1">
    <location>
        <begin position="874"/>
        <end position="934"/>
    </location>
</feature>
<feature type="compositionally biased region" description="Polar residues" evidence="1">
    <location>
        <begin position="397"/>
        <end position="411"/>
    </location>
</feature>
<dbReference type="EMBL" id="VJMJ01000213">
    <property type="protein sequence ID" value="KAF0726596.1"/>
    <property type="molecule type" value="Genomic_DNA"/>
</dbReference>
<dbReference type="Pfam" id="PF03399">
    <property type="entry name" value="SAC3_GANP"/>
    <property type="match status" value="1"/>
</dbReference>
<feature type="region of interest" description="Disordered" evidence="1">
    <location>
        <begin position="245"/>
        <end position="315"/>
    </location>
</feature>
<dbReference type="VEuPathDB" id="FungiDB:AeMF1_004101"/>
<feature type="compositionally biased region" description="Basic and acidic residues" evidence="1">
    <location>
        <begin position="962"/>
        <end position="1003"/>
    </location>
</feature>
<evidence type="ECO:0000313" key="3">
    <source>
        <dbReference type="EMBL" id="KAF0726596.1"/>
    </source>
</evidence>
<feature type="compositionally biased region" description="Low complexity" evidence="1">
    <location>
        <begin position="353"/>
        <end position="396"/>
    </location>
</feature>
<keyword evidence="4" id="KW-1185">Reference proteome</keyword>
<name>A0A6G0WHF4_9STRA</name>
<organism evidence="3 4">
    <name type="scientific">Aphanomyces euteiches</name>
    <dbReference type="NCBI Taxonomy" id="100861"/>
    <lineage>
        <taxon>Eukaryota</taxon>
        <taxon>Sar</taxon>
        <taxon>Stramenopiles</taxon>
        <taxon>Oomycota</taxon>
        <taxon>Saprolegniomycetes</taxon>
        <taxon>Saprolegniales</taxon>
        <taxon>Verrucalvaceae</taxon>
        <taxon>Aphanomyces</taxon>
    </lineage>
</organism>
<dbReference type="Gene3D" id="1.25.40.990">
    <property type="match status" value="1"/>
</dbReference>
<feature type="compositionally biased region" description="Low complexity" evidence="1">
    <location>
        <begin position="49"/>
        <end position="74"/>
    </location>
</feature>
<evidence type="ECO:0000256" key="1">
    <source>
        <dbReference type="SAM" id="MobiDB-lite"/>
    </source>
</evidence>
<protein>
    <recommendedName>
        <fullName evidence="2">SAC3/GANP/THP3 conserved domain-containing protein</fullName>
    </recommendedName>
</protein>
<comment type="caution">
    <text evidence="3">The sequence shown here is derived from an EMBL/GenBank/DDBJ whole genome shotgun (WGS) entry which is preliminary data.</text>
</comment>
<dbReference type="Proteomes" id="UP000481153">
    <property type="component" value="Unassembled WGS sequence"/>
</dbReference>
<dbReference type="PANTHER" id="PTHR12436:SF3">
    <property type="entry name" value="GERMINAL-CENTER ASSOCIATED NUCLEAR PROTEIN"/>
    <property type="match status" value="1"/>
</dbReference>
<feature type="region of interest" description="Disordered" evidence="1">
    <location>
        <begin position="25"/>
        <end position="87"/>
    </location>
</feature>
<dbReference type="InterPro" id="IPR005062">
    <property type="entry name" value="SAC3/GANP/THP3_conserved"/>
</dbReference>
<feature type="region of interest" description="Disordered" evidence="1">
    <location>
        <begin position="962"/>
        <end position="1067"/>
    </location>
</feature>
<dbReference type="GO" id="GO:0070390">
    <property type="term" value="C:transcription export complex 2"/>
    <property type="evidence" value="ECO:0007669"/>
    <property type="project" value="TreeGrafter"/>
</dbReference>
<sequence length="1609" mass="174475">MNAAGSGGAAPPFGGGFSSSFGSTSIPSSSGFGMSSSAPFGQSTGGLGSTTFGSSSTTPAFGKSTTFGSGPSTSFGGGSLGSTSTSTTFGATNPAPFGATSTTFGSTSTPAFGAASFGGSTMPPAPPPSFGSSSSNTAPFGATTSTFGATTAFGASTQPSSTPFSSAPTTFGSSSLIPSAPSTTFGSTVSSSSTSTFGSAAVPSNTTFGSSAPSTTFGSSAPSTTFGASTSTTFGLGSSTASTTFGSSAPSTTFGGSGSSTTFGASGSTPAFGSSAPPTTFGSSAASTTFGSSAPTTTFGSSAPTTTFGSSAPTTSFGSSVPLATLGDKAGKPPVFGASTLNTSAPTTTFGPSGAAPSTTFGSSGTTFGKSSTAASGKTVFGSSSSAPASGDSVTSFGSAATTFGSSNNASFGKARATSEKSQSSGPPEKTSFGGKGSQSEGTGSKLERKQPPRRLPPKPLQESSMPMSSPEPSPTSQGSSLLQESELEKADLSNAVNIDGLCIDMCSPKEREEQIRFDDLSTFEKGKPEEAFIIKRFQRAAASHKLDIPSEIRPLGVLRKTQLHLEQNIVDLDKKGIDNRFNPPRVPDFLDLYQFFWNRARMIRNDFTLQNYRGGGRHHAIAMDVHERIARFFILCEHELIENPNFVEQQNMEQLGKTMKSLQDFYDDARLRGDETSPFEPEFAGYFILLHLDKDKAADVLKYSKRLPPDVMAHHFVQFAMDAFVARHTNDYVTFFRLVQQATFLQSCLLHRYFPTVRSDALECMNRVYRQPYPLDLLTDLLCFEDVDQAAQICQHHNLPVDGHAVVFGSDAFETDVELRMANQRIPVMCSYRYVFAKQQDWLRRDVCRGATEYEEEDYPLLSRQILLEETRERERLYPDRPPYEDPFSNFESADGSANKRAPKPVFQQPKVIKPLEKVPRSPAQVPAASSSSPLKILSDIELQQQKIAQAKAELLKQIAEKEKLKSTKPAEKPVDTESPGKDIKVEDEQEKAAAESAKRAAELAAQEAARKKAEEEAAKKRLQEQNERLEAEKKKKEEEERERKQRLEEIERKKKEAIERQKRDELERKRKLEEEARVEAQKKRDEELKKQEIVKFGATWIRINFEEHENVNARKEAFDSAERAKEKAEQAYAIKKLRFALWRRYVLRQQQPRQPANAEFVAEGASHHTNHSTKPMLPSALCSVARIIPQWTVLDAEVTLRAQSTWVELQDHLFSPLDLSIAAKGLCARYPTTSVLTYSIGLVSLAQDRASDWLLAKCGIENDFSTHRVAMGLQTVVFDFYKDQFTKVHCLWCPLIARHVQEIDAFVAQLAAKLASVDHRIDLHFICLTTNVTDQQIRSSTKAFPDNVHIASIQTCDWDKAANAIDALLAIMSRHAVLFPVSLVNLREIIDDVVHLTLYQCSNEASTLADVAMHVQEALETLEHLVRATDSSAVPLLQSLNQQIPLPLKECGQSSVAWLNQLSLDTARRELCLRVVEDAWQSESSPFKSIVAAVYGVVLDSLNLDSAIVALPATWIAELHQLLRSIAPTELTSIPNAPSQHKPTLESASSLSLPSSAPSSSEELATREGLQAKWKKQARVKRIKNQLEQERIKRTKFVAMLEDMLSN</sequence>
<dbReference type="GO" id="GO:0006406">
    <property type="term" value="P:mRNA export from nucleus"/>
    <property type="evidence" value="ECO:0007669"/>
    <property type="project" value="TreeGrafter"/>
</dbReference>
<gene>
    <name evidence="3" type="ORF">Ae201684_015218</name>
</gene>
<feature type="compositionally biased region" description="Low complexity" evidence="1">
    <location>
        <begin position="25"/>
        <end position="42"/>
    </location>
</feature>
<dbReference type="InterPro" id="IPR045107">
    <property type="entry name" value="SAC3/GANP/THP3"/>
</dbReference>
<feature type="compositionally biased region" description="Basic and acidic residues" evidence="1">
    <location>
        <begin position="874"/>
        <end position="885"/>
    </location>
</feature>
<dbReference type="GO" id="GO:0005737">
    <property type="term" value="C:cytoplasm"/>
    <property type="evidence" value="ECO:0007669"/>
    <property type="project" value="TreeGrafter"/>
</dbReference>
<accession>A0A6G0WHF4</accession>
<feature type="domain" description="SAC3/GANP/THP3 conserved" evidence="2">
    <location>
        <begin position="506"/>
        <end position="803"/>
    </location>
</feature>
<feature type="compositionally biased region" description="Low complexity" evidence="1">
    <location>
        <begin position="923"/>
        <end position="934"/>
    </location>
</feature>
<feature type="compositionally biased region" description="Low complexity" evidence="1">
    <location>
        <begin position="1547"/>
        <end position="1565"/>
    </location>
</feature>